<dbReference type="PANTHER" id="PTHR34128">
    <property type="entry name" value="CYTOCHROME C-TYPE BIOGENESIS PROTEIN CCME HOMOLOG, MITOCHONDRIAL"/>
    <property type="match status" value="1"/>
</dbReference>
<dbReference type="Proteomes" id="UP000436088">
    <property type="component" value="Unassembled WGS sequence"/>
</dbReference>
<reference evidence="1" key="1">
    <citation type="submission" date="2019-09" db="EMBL/GenBank/DDBJ databases">
        <title>Draft genome information of white flower Hibiscus syriacus.</title>
        <authorList>
            <person name="Kim Y.-M."/>
        </authorList>
    </citation>
    <scope>NUCLEOTIDE SEQUENCE [LARGE SCALE GENOMIC DNA]</scope>
    <source>
        <strain evidence="1">YM2019G1</strain>
    </source>
</reference>
<dbReference type="GO" id="GO:0017003">
    <property type="term" value="P:protein-heme linkage"/>
    <property type="evidence" value="ECO:0007669"/>
    <property type="project" value="InterPro"/>
</dbReference>
<accession>A0A6A3B795</accession>
<dbReference type="GO" id="GO:0017004">
    <property type="term" value="P:cytochrome complex assembly"/>
    <property type="evidence" value="ECO:0007669"/>
    <property type="project" value="InterPro"/>
</dbReference>
<dbReference type="InterPro" id="IPR004329">
    <property type="entry name" value="CcmE"/>
</dbReference>
<sequence length="129" mass="14504">METIFALRLKSHLLYNLQLQNPPSPPTFISPPSISHLVPPPIAANSQFFTSRTFRFLSTSTHRVPTRSRKDVSSRSVSTKVRSDDCYFSITEVLAKHDEKYMPQEVAASIEKNKKKIEEGLEGANEAIA</sequence>
<dbReference type="GO" id="GO:0020037">
    <property type="term" value="F:heme binding"/>
    <property type="evidence" value="ECO:0007669"/>
    <property type="project" value="InterPro"/>
</dbReference>
<evidence type="ECO:0000313" key="1">
    <source>
        <dbReference type="EMBL" id="KAE8711648.1"/>
    </source>
</evidence>
<dbReference type="PANTHER" id="PTHR34128:SF2">
    <property type="entry name" value="CYTOCHROME C-TYPE BIOGENESIS PROTEIN CCME HOMOLOG, MITOCHONDRIAL"/>
    <property type="match status" value="1"/>
</dbReference>
<gene>
    <name evidence="1" type="ORF">F3Y22_tig00110280pilonHSYRG00028</name>
</gene>
<comment type="caution">
    <text evidence="1">The sequence shown here is derived from an EMBL/GenBank/DDBJ whole genome shotgun (WGS) entry which is preliminary data.</text>
</comment>
<keyword evidence="2" id="KW-1185">Reference proteome</keyword>
<organism evidence="1 2">
    <name type="scientific">Hibiscus syriacus</name>
    <name type="common">Rose of Sharon</name>
    <dbReference type="NCBI Taxonomy" id="106335"/>
    <lineage>
        <taxon>Eukaryota</taxon>
        <taxon>Viridiplantae</taxon>
        <taxon>Streptophyta</taxon>
        <taxon>Embryophyta</taxon>
        <taxon>Tracheophyta</taxon>
        <taxon>Spermatophyta</taxon>
        <taxon>Magnoliopsida</taxon>
        <taxon>eudicotyledons</taxon>
        <taxon>Gunneridae</taxon>
        <taxon>Pentapetalae</taxon>
        <taxon>rosids</taxon>
        <taxon>malvids</taxon>
        <taxon>Malvales</taxon>
        <taxon>Malvaceae</taxon>
        <taxon>Malvoideae</taxon>
        <taxon>Hibiscus</taxon>
    </lineage>
</organism>
<proteinExistence type="predicted"/>
<protein>
    <submittedName>
        <fullName evidence="1">Uncharacterized protein</fullName>
    </submittedName>
</protein>
<dbReference type="AlphaFoldDB" id="A0A6A3B795"/>
<dbReference type="EMBL" id="VEPZ02000909">
    <property type="protein sequence ID" value="KAE8711648.1"/>
    <property type="molecule type" value="Genomic_DNA"/>
</dbReference>
<evidence type="ECO:0000313" key="2">
    <source>
        <dbReference type="Proteomes" id="UP000436088"/>
    </source>
</evidence>
<name>A0A6A3B795_HIBSY</name>